<evidence type="ECO:0000313" key="5">
    <source>
        <dbReference type="Proteomes" id="UP000298781"/>
    </source>
</evidence>
<evidence type="ECO:0000259" key="3">
    <source>
        <dbReference type="SMART" id="SM00062"/>
    </source>
</evidence>
<accession>A0A4D7B3P4</accession>
<dbReference type="KEGG" id="pstg:E8M01_13675"/>
<dbReference type="Proteomes" id="UP000298781">
    <property type="component" value="Chromosome"/>
</dbReference>
<proteinExistence type="predicted"/>
<feature type="domain" description="Solute-binding protein family 3/N-terminal" evidence="3">
    <location>
        <begin position="43"/>
        <end position="276"/>
    </location>
</feature>
<dbReference type="Gene3D" id="3.40.190.10">
    <property type="entry name" value="Periplasmic binding protein-like II"/>
    <property type="match status" value="2"/>
</dbReference>
<dbReference type="SUPFAM" id="SSF53850">
    <property type="entry name" value="Periplasmic binding protein-like II"/>
    <property type="match status" value="1"/>
</dbReference>
<feature type="chain" id="PRO_5020976877" evidence="2">
    <location>
        <begin position="28"/>
        <end position="293"/>
    </location>
</feature>
<keyword evidence="1 2" id="KW-0732">Signal</keyword>
<dbReference type="OrthoDB" id="9791339at2"/>
<dbReference type="SMART" id="SM00062">
    <property type="entry name" value="PBPb"/>
    <property type="match status" value="1"/>
</dbReference>
<dbReference type="PANTHER" id="PTHR35936:SF17">
    <property type="entry name" value="ARGININE-BINDING EXTRACELLULAR PROTEIN ARTP"/>
    <property type="match status" value="1"/>
</dbReference>
<name>A0A4D7B3P4_9HYPH</name>
<dbReference type="PANTHER" id="PTHR35936">
    <property type="entry name" value="MEMBRANE-BOUND LYTIC MUREIN TRANSGLYCOSYLASE F"/>
    <property type="match status" value="1"/>
</dbReference>
<dbReference type="AlphaFoldDB" id="A0A4D7B3P4"/>
<evidence type="ECO:0000256" key="2">
    <source>
        <dbReference type="SAM" id="SignalP"/>
    </source>
</evidence>
<evidence type="ECO:0000256" key="1">
    <source>
        <dbReference type="ARBA" id="ARBA00022729"/>
    </source>
</evidence>
<evidence type="ECO:0000313" key="4">
    <source>
        <dbReference type="EMBL" id="QCI65168.1"/>
    </source>
</evidence>
<dbReference type="InterPro" id="IPR001638">
    <property type="entry name" value="Solute-binding_3/MltF_N"/>
</dbReference>
<reference evidence="4 5" key="1">
    <citation type="submission" date="2019-04" db="EMBL/GenBank/DDBJ databases">
        <title>Phreatobacter aquaticus sp. nov.</title>
        <authorList>
            <person name="Choi A."/>
        </authorList>
    </citation>
    <scope>NUCLEOTIDE SEQUENCE [LARGE SCALE GENOMIC DNA]</scope>
    <source>
        <strain evidence="4 5">KCTC 52518</strain>
    </source>
</reference>
<sequence>MLRRTLFLLPPVLATVPALLVSGSAQAQGQSRSTWDQIMETKTLRLGAAISEPWYFKDANSTQETGGVRVGSDLWRGVGPLLGQEIANAMGVKLQIVETTWANGVAGLQSNQFDLMFILDPTPQRALSIDFSPAPVLWYPLSLLSREPASAPNWSDFNDPKYRIGVGLGTAQDQYITKILPKATITRFQDNGAVIAAFQANRIDAGCLTAPTADIARGRLKAGHTLLPKPINAVAAGAALRTEPDRRWRDYLTTVVSYYYNTGKTQEIYDQYMVFRGLDPAQVTPISRENWPR</sequence>
<dbReference type="EMBL" id="CP039690">
    <property type="protein sequence ID" value="QCI65168.1"/>
    <property type="molecule type" value="Genomic_DNA"/>
</dbReference>
<feature type="signal peptide" evidence="2">
    <location>
        <begin position="1"/>
        <end position="27"/>
    </location>
</feature>
<dbReference type="Pfam" id="PF00497">
    <property type="entry name" value="SBP_bac_3"/>
    <property type="match status" value="1"/>
</dbReference>
<protein>
    <submittedName>
        <fullName evidence="4">Transporter substrate-binding domain-containing protein</fullName>
    </submittedName>
</protein>
<keyword evidence="5" id="KW-1185">Reference proteome</keyword>
<gene>
    <name evidence="4" type="ORF">E8M01_13675</name>
</gene>
<organism evidence="4 5">
    <name type="scientific">Phreatobacter stygius</name>
    <dbReference type="NCBI Taxonomy" id="1940610"/>
    <lineage>
        <taxon>Bacteria</taxon>
        <taxon>Pseudomonadati</taxon>
        <taxon>Pseudomonadota</taxon>
        <taxon>Alphaproteobacteria</taxon>
        <taxon>Hyphomicrobiales</taxon>
        <taxon>Phreatobacteraceae</taxon>
        <taxon>Phreatobacter</taxon>
    </lineage>
</organism>